<dbReference type="EMBL" id="RBAH01000014">
    <property type="protein sequence ID" value="RKN80663.1"/>
    <property type="molecule type" value="Genomic_DNA"/>
</dbReference>
<dbReference type="InterPro" id="IPR017871">
    <property type="entry name" value="ABC_transporter-like_CS"/>
</dbReference>
<keyword evidence="4" id="KW-0547">Nucleotide-binding</keyword>
<gene>
    <name evidence="11" type="ORF">D7M11_19475</name>
</gene>
<feature type="transmembrane region" description="Helical" evidence="8">
    <location>
        <begin position="257"/>
        <end position="279"/>
    </location>
</feature>
<evidence type="ECO:0000256" key="1">
    <source>
        <dbReference type="ARBA" id="ARBA00004651"/>
    </source>
</evidence>
<keyword evidence="12" id="KW-1185">Reference proteome</keyword>
<dbReference type="InterPro" id="IPR039421">
    <property type="entry name" value="Type_1_exporter"/>
</dbReference>
<organism evidence="11 12">
    <name type="scientific">Paenibacillus ginsengarvi</name>
    <dbReference type="NCBI Taxonomy" id="400777"/>
    <lineage>
        <taxon>Bacteria</taxon>
        <taxon>Bacillati</taxon>
        <taxon>Bacillota</taxon>
        <taxon>Bacilli</taxon>
        <taxon>Bacillales</taxon>
        <taxon>Paenibacillaceae</taxon>
        <taxon>Paenibacillus</taxon>
    </lineage>
</organism>
<evidence type="ECO:0000256" key="3">
    <source>
        <dbReference type="ARBA" id="ARBA00022692"/>
    </source>
</evidence>
<dbReference type="Pfam" id="PF00664">
    <property type="entry name" value="ABC_membrane"/>
    <property type="match status" value="1"/>
</dbReference>
<evidence type="ECO:0000256" key="6">
    <source>
        <dbReference type="ARBA" id="ARBA00022989"/>
    </source>
</evidence>
<dbReference type="InterPro" id="IPR027417">
    <property type="entry name" value="P-loop_NTPase"/>
</dbReference>
<evidence type="ECO:0000256" key="7">
    <source>
        <dbReference type="ARBA" id="ARBA00023136"/>
    </source>
</evidence>
<dbReference type="Gene3D" id="1.20.1560.10">
    <property type="entry name" value="ABC transporter type 1, transmembrane domain"/>
    <property type="match status" value="1"/>
</dbReference>
<dbReference type="PROSITE" id="PS50893">
    <property type="entry name" value="ABC_TRANSPORTER_2"/>
    <property type="match status" value="1"/>
</dbReference>
<protein>
    <submittedName>
        <fullName evidence="11">ABC transporter ATP-binding protein</fullName>
    </submittedName>
</protein>
<dbReference type="OrthoDB" id="9770415at2"/>
<dbReference type="Proteomes" id="UP000282311">
    <property type="component" value="Unassembled WGS sequence"/>
</dbReference>
<dbReference type="GO" id="GO:0015421">
    <property type="term" value="F:ABC-type oligopeptide transporter activity"/>
    <property type="evidence" value="ECO:0007669"/>
    <property type="project" value="TreeGrafter"/>
</dbReference>
<name>A0A3B0C3U8_9BACL</name>
<feature type="transmembrane region" description="Helical" evidence="8">
    <location>
        <begin position="67"/>
        <end position="86"/>
    </location>
</feature>
<feature type="transmembrane region" description="Helical" evidence="8">
    <location>
        <begin position="28"/>
        <end position="47"/>
    </location>
</feature>
<dbReference type="PROSITE" id="PS50929">
    <property type="entry name" value="ABC_TM1F"/>
    <property type="match status" value="1"/>
</dbReference>
<keyword evidence="6 8" id="KW-1133">Transmembrane helix</keyword>
<dbReference type="AlphaFoldDB" id="A0A3B0C3U8"/>
<dbReference type="GO" id="GO:0005524">
    <property type="term" value="F:ATP binding"/>
    <property type="evidence" value="ECO:0007669"/>
    <property type="project" value="UniProtKB-KW"/>
</dbReference>
<dbReference type="Pfam" id="PF00005">
    <property type="entry name" value="ABC_tran"/>
    <property type="match status" value="1"/>
</dbReference>
<dbReference type="GO" id="GO:0016887">
    <property type="term" value="F:ATP hydrolysis activity"/>
    <property type="evidence" value="ECO:0007669"/>
    <property type="project" value="InterPro"/>
</dbReference>
<dbReference type="PANTHER" id="PTHR43394:SF1">
    <property type="entry name" value="ATP-BINDING CASSETTE SUB-FAMILY B MEMBER 10, MITOCHONDRIAL"/>
    <property type="match status" value="1"/>
</dbReference>
<keyword evidence="5 11" id="KW-0067">ATP-binding</keyword>
<evidence type="ECO:0000256" key="2">
    <source>
        <dbReference type="ARBA" id="ARBA00005417"/>
    </source>
</evidence>
<evidence type="ECO:0000259" key="10">
    <source>
        <dbReference type="PROSITE" id="PS50929"/>
    </source>
</evidence>
<dbReference type="InterPro" id="IPR036640">
    <property type="entry name" value="ABC1_TM_sf"/>
</dbReference>
<sequence>MNKDPNEPVSRLHTTVPLRRVLALFRPYRQLSCLIVLLALTGSMLSLATPLMLKTVIDTAIPNGSEALLWSLGAGVLAVSLLSGLLDVWQNHLEHKVGQSIMRDLRLRLYGNVLRQSISFFTRSRAGDILQRLTGDIQKIQSVVTRSVVTAITQSTVWIASIILLLVLDVKLALFALLLLPLHLYPARKTAKARKRLVKEAQRFKSDLSSHLAETTGISGALLTALYDGEAYQTAKFAKLNEIVMRLELRMNLMGRWITMFNGVLPSIGTIMVYMYGGFKVMEGSMTVGGIVAFAAYLSRLYGPTQQLLNLHSDVVSSLAVFENVFEYEDMQPEVKTAEYAPQLPTVTGHVRFRDVSFHYGPDKLTLCDISFEARPGEVVAIVGPSGAGKSTLLSMLARLHDPVSGSIEIDGRDIRGVSLNSLRKSLAFVTQQTHLFHASIRDNLLFACPGATDEELADACRKACILEYVQSLPEGFETIVGERGFRLSGGQQQRLSIARAILKKPRILVLDEATSHLDTQSEALVQAALEQLMIGNTTLVIAHRLSTIVNADRIIVLENGRVAETGTHRELLGRNGLYAKLISSLDNRM</sequence>
<reference evidence="11 12" key="1">
    <citation type="journal article" date="2007" name="Int. J. Syst. Evol. Microbiol.">
        <title>Paenibacillus ginsengarvi sp. nov., isolated from soil from ginseng cultivation.</title>
        <authorList>
            <person name="Yoon M.H."/>
            <person name="Ten L.N."/>
            <person name="Im W.T."/>
        </authorList>
    </citation>
    <scope>NUCLEOTIDE SEQUENCE [LARGE SCALE GENOMIC DNA]</scope>
    <source>
        <strain evidence="11 12">KCTC 13059</strain>
    </source>
</reference>
<dbReference type="CDD" id="cd18550">
    <property type="entry name" value="ABC_6TM_exporter_like"/>
    <property type="match status" value="1"/>
</dbReference>
<proteinExistence type="inferred from homology"/>
<dbReference type="SMART" id="SM00382">
    <property type="entry name" value="AAA"/>
    <property type="match status" value="1"/>
</dbReference>
<feature type="domain" description="ABC transmembrane type-1" evidence="10">
    <location>
        <begin position="34"/>
        <end position="317"/>
    </location>
</feature>
<feature type="transmembrane region" description="Helical" evidence="8">
    <location>
        <begin position="157"/>
        <end position="185"/>
    </location>
</feature>
<evidence type="ECO:0000256" key="8">
    <source>
        <dbReference type="SAM" id="Phobius"/>
    </source>
</evidence>
<dbReference type="Gene3D" id="3.40.50.300">
    <property type="entry name" value="P-loop containing nucleotide triphosphate hydrolases"/>
    <property type="match status" value="1"/>
</dbReference>
<evidence type="ECO:0000256" key="5">
    <source>
        <dbReference type="ARBA" id="ARBA00022840"/>
    </source>
</evidence>
<dbReference type="PANTHER" id="PTHR43394">
    <property type="entry name" value="ATP-DEPENDENT PERMEASE MDL1, MITOCHONDRIAL"/>
    <property type="match status" value="1"/>
</dbReference>
<evidence type="ECO:0000313" key="12">
    <source>
        <dbReference type="Proteomes" id="UP000282311"/>
    </source>
</evidence>
<dbReference type="FunFam" id="3.40.50.300:FF:000218">
    <property type="entry name" value="Multidrug ABC transporter ATP-binding protein"/>
    <property type="match status" value="1"/>
</dbReference>
<accession>A0A3B0C3U8</accession>
<comment type="subcellular location">
    <subcellularLocation>
        <location evidence="1">Cell membrane</location>
        <topology evidence="1">Multi-pass membrane protein</topology>
    </subcellularLocation>
</comment>
<dbReference type="GO" id="GO:0005886">
    <property type="term" value="C:plasma membrane"/>
    <property type="evidence" value="ECO:0007669"/>
    <property type="project" value="UniProtKB-SubCell"/>
</dbReference>
<dbReference type="SUPFAM" id="SSF90123">
    <property type="entry name" value="ABC transporter transmembrane region"/>
    <property type="match status" value="1"/>
</dbReference>
<evidence type="ECO:0000313" key="11">
    <source>
        <dbReference type="EMBL" id="RKN80663.1"/>
    </source>
</evidence>
<dbReference type="RefSeq" id="WP_120748918.1">
    <property type="nucleotide sequence ID" value="NZ_RBAH01000014.1"/>
</dbReference>
<keyword evidence="3 8" id="KW-0812">Transmembrane</keyword>
<comment type="similarity">
    <text evidence="2">Belongs to the ABC transporter superfamily.</text>
</comment>
<comment type="caution">
    <text evidence="11">The sequence shown here is derived from an EMBL/GenBank/DDBJ whole genome shotgun (WGS) entry which is preliminary data.</text>
</comment>
<evidence type="ECO:0000256" key="4">
    <source>
        <dbReference type="ARBA" id="ARBA00022741"/>
    </source>
</evidence>
<keyword evidence="7 8" id="KW-0472">Membrane</keyword>
<dbReference type="SUPFAM" id="SSF52540">
    <property type="entry name" value="P-loop containing nucleoside triphosphate hydrolases"/>
    <property type="match status" value="1"/>
</dbReference>
<feature type="transmembrane region" description="Helical" evidence="8">
    <location>
        <begin position="285"/>
        <end position="303"/>
    </location>
</feature>
<dbReference type="InterPro" id="IPR003439">
    <property type="entry name" value="ABC_transporter-like_ATP-bd"/>
</dbReference>
<feature type="domain" description="ABC transporter" evidence="9">
    <location>
        <begin position="351"/>
        <end position="585"/>
    </location>
</feature>
<dbReference type="InterPro" id="IPR003593">
    <property type="entry name" value="AAA+_ATPase"/>
</dbReference>
<evidence type="ECO:0000259" key="9">
    <source>
        <dbReference type="PROSITE" id="PS50893"/>
    </source>
</evidence>
<dbReference type="InterPro" id="IPR011527">
    <property type="entry name" value="ABC1_TM_dom"/>
</dbReference>
<dbReference type="PROSITE" id="PS00211">
    <property type="entry name" value="ABC_TRANSPORTER_1"/>
    <property type="match status" value="1"/>
</dbReference>